<dbReference type="GO" id="GO:0005524">
    <property type="term" value="F:ATP binding"/>
    <property type="evidence" value="ECO:0007669"/>
    <property type="project" value="UniProtKB-KW"/>
</dbReference>
<feature type="domain" description="ABC transporter" evidence="6">
    <location>
        <begin position="7"/>
        <end position="230"/>
    </location>
</feature>
<organism evidence="7 8">
    <name type="scientific">Acidipropionibacterium acidipropionici (strain ATCC 4875 / DSM 20272 / JCM 6432 / NBRC 12425 / NCIMB 8070 / 4)</name>
    <name type="common">Propionibacterium acidipropionici</name>
    <dbReference type="NCBI Taxonomy" id="1171373"/>
    <lineage>
        <taxon>Bacteria</taxon>
        <taxon>Bacillati</taxon>
        <taxon>Actinomycetota</taxon>
        <taxon>Actinomycetes</taxon>
        <taxon>Propionibacteriales</taxon>
        <taxon>Propionibacteriaceae</taxon>
        <taxon>Acidipropionibacterium</taxon>
    </lineage>
</organism>
<dbReference type="InterPro" id="IPR027417">
    <property type="entry name" value="P-loop_NTPase"/>
</dbReference>
<dbReference type="PANTHER" id="PTHR42711">
    <property type="entry name" value="ABC TRANSPORTER ATP-BINDING PROTEIN"/>
    <property type="match status" value="1"/>
</dbReference>
<dbReference type="KEGG" id="pbo:PACID_22630"/>
<reference evidence="7 8" key="1">
    <citation type="journal article" date="2012" name="BMC Genomics">
        <title>The genome sequence of Propionibacterium acidipropionici provides insights into its biotechnological and industrial potential.</title>
        <authorList>
            <person name="Parizzi L.P."/>
            <person name="Grassi M.C."/>
            <person name="Llerena L.A."/>
            <person name="Carazzolle M.F."/>
            <person name="Queiroz V.L."/>
            <person name="Lunardi I."/>
            <person name="Zeidler A.F."/>
            <person name="Teixeira P.J."/>
            <person name="Mieczkowski P."/>
            <person name="Rincones J."/>
            <person name="Pereira G.A."/>
        </authorList>
    </citation>
    <scope>NUCLEOTIDE SEQUENCE [LARGE SCALE GENOMIC DNA]</scope>
    <source>
        <strain evidence="8">ATCC 4875 / DSM 20272 / JCM 6432 / NBRC 12425 / NCIMB 8070</strain>
    </source>
</reference>
<dbReference type="eggNOG" id="COG1131">
    <property type="taxonomic scope" value="Bacteria"/>
</dbReference>
<proteinExistence type="predicted"/>
<dbReference type="GO" id="GO:0046677">
    <property type="term" value="P:response to antibiotic"/>
    <property type="evidence" value="ECO:0007669"/>
    <property type="project" value="UniProtKB-KW"/>
</dbReference>
<evidence type="ECO:0000256" key="1">
    <source>
        <dbReference type="ARBA" id="ARBA00004202"/>
    </source>
</evidence>
<keyword evidence="4 7" id="KW-0067">ATP-binding</keyword>
<dbReference type="Proteomes" id="UP000000214">
    <property type="component" value="Chromosome"/>
</dbReference>
<accession>K7S5X3</accession>
<evidence type="ECO:0000256" key="2">
    <source>
        <dbReference type="ARBA" id="ARBA00022448"/>
    </source>
</evidence>
<gene>
    <name evidence="7" type="ordered locus">PACID_22630</name>
</gene>
<dbReference type="STRING" id="1171373.PACID_22630"/>
<dbReference type="CDD" id="cd03230">
    <property type="entry name" value="ABC_DR_subfamily_A"/>
    <property type="match status" value="1"/>
</dbReference>
<dbReference type="InterPro" id="IPR003439">
    <property type="entry name" value="ABC_transporter-like_ATP-bd"/>
</dbReference>
<dbReference type="GO" id="GO:0005886">
    <property type="term" value="C:plasma membrane"/>
    <property type="evidence" value="ECO:0007669"/>
    <property type="project" value="UniProtKB-SubCell"/>
</dbReference>
<dbReference type="AlphaFoldDB" id="K7S5X3"/>
<evidence type="ECO:0000256" key="4">
    <source>
        <dbReference type="ARBA" id="ARBA00022840"/>
    </source>
</evidence>
<dbReference type="PATRIC" id="fig|1171373.8.peg.2240"/>
<dbReference type="InterPro" id="IPR003593">
    <property type="entry name" value="AAA+_ATPase"/>
</dbReference>
<sequence>MPEAEPLIIEDLHVSFGPVVALDGLTLTAARGEVTAVLGPNGAGKTTLMRCCTGLIGPDSGTVAVLGHSPGSPEAAQATGLMPQSAGAWSNIRAGELLHYMARMHAHPIDPELLIDSLGIRSFARTTYRRLSGGQQQSVNLAAALVGRPSLVFLDEPTAGMDPHARHHTWDVIEQMRDDGVSVVLTTHAMDEAARLADHVWIVDQGKVAIHGSVAELTAEESLEEVFLAHTSDRNDPAYQRSAGRN</sequence>
<dbReference type="SUPFAM" id="SSF52540">
    <property type="entry name" value="P-loop containing nucleoside triphosphate hydrolases"/>
    <property type="match status" value="1"/>
</dbReference>
<keyword evidence="2" id="KW-0813">Transport</keyword>
<dbReference type="PANTHER" id="PTHR42711:SF16">
    <property type="entry name" value="ABC TRANSPORTER ATP-BINDING PROTEIN"/>
    <property type="match status" value="1"/>
</dbReference>
<dbReference type="RefSeq" id="WP_015070945.1">
    <property type="nucleotide sequence ID" value="NC_019395.1"/>
</dbReference>
<dbReference type="PROSITE" id="PS50893">
    <property type="entry name" value="ABC_TRANSPORTER_2"/>
    <property type="match status" value="1"/>
</dbReference>
<dbReference type="InterPro" id="IPR050763">
    <property type="entry name" value="ABC_transporter_ATP-binding"/>
</dbReference>
<dbReference type="EMBL" id="CP003493">
    <property type="protein sequence ID" value="AFV90047.1"/>
    <property type="molecule type" value="Genomic_DNA"/>
</dbReference>
<name>K7S5X3_ACIA4</name>
<keyword evidence="5" id="KW-0046">Antibiotic resistance</keyword>
<protein>
    <submittedName>
        <fullName evidence="7">ABC transporter ATP-binding protein</fullName>
    </submittedName>
</protein>
<dbReference type="GO" id="GO:0016887">
    <property type="term" value="F:ATP hydrolysis activity"/>
    <property type="evidence" value="ECO:0007669"/>
    <property type="project" value="InterPro"/>
</dbReference>
<comment type="subcellular location">
    <subcellularLocation>
        <location evidence="1">Cell membrane</location>
        <topology evidence="1">Peripheral membrane protein</topology>
    </subcellularLocation>
</comment>
<dbReference type="SMART" id="SM00382">
    <property type="entry name" value="AAA"/>
    <property type="match status" value="1"/>
</dbReference>
<dbReference type="HOGENOM" id="CLU_000604_1_2_11"/>
<dbReference type="Pfam" id="PF00005">
    <property type="entry name" value="ABC_tran"/>
    <property type="match status" value="1"/>
</dbReference>
<evidence type="ECO:0000259" key="6">
    <source>
        <dbReference type="PROSITE" id="PS50893"/>
    </source>
</evidence>
<keyword evidence="3" id="KW-0547">Nucleotide-binding</keyword>
<evidence type="ECO:0000256" key="3">
    <source>
        <dbReference type="ARBA" id="ARBA00022741"/>
    </source>
</evidence>
<evidence type="ECO:0000256" key="5">
    <source>
        <dbReference type="ARBA" id="ARBA00023251"/>
    </source>
</evidence>
<evidence type="ECO:0000313" key="7">
    <source>
        <dbReference type="EMBL" id="AFV90047.1"/>
    </source>
</evidence>
<dbReference type="Gene3D" id="3.40.50.300">
    <property type="entry name" value="P-loop containing nucleotide triphosphate hydrolases"/>
    <property type="match status" value="1"/>
</dbReference>
<evidence type="ECO:0000313" key="8">
    <source>
        <dbReference type="Proteomes" id="UP000000214"/>
    </source>
</evidence>